<accession>A0ACC2AV70</accession>
<evidence type="ECO:0000313" key="1">
    <source>
        <dbReference type="EMBL" id="KAJ7521423.1"/>
    </source>
</evidence>
<organism evidence="1 2">
    <name type="scientific">Diphasiastrum complanatum</name>
    <name type="common">Issler's clubmoss</name>
    <name type="synonym">Lycopodium complanatum</name>
    <dbReference type="NCBI Taxonomy" id="34168"/>
    <lineage>
        <taxon>Eukaryota</taxon>
        <taxon>Viridiplantae</taxon>
        <taxon>Streptophyta</taxon>
        <taxon>Embryophyta</taxon>
        <taxon>Tracheophyta</taxon>
        <taxon>Lycopodiopsida</taxon>
        <taxon>Lycopodiales</taxon>
        <taxon>Lycopodiaceae</taxon>
        <taxon>Lycopodioideae</taxon>
        <taxon>Diphasiastrum</taxon>
    </lineage>
</organism>
<gene>
    <name evidence="1" type="ORF">O6H91_19G053500</name>
</gene>
<name>A0ACC2AV70_DIPCM</name>
<dbReference type="EMBL" id="CM055110">
    <property type="protein sequence ID" value="KAJ7521423.1"/>
    <property type="molecule type" value="Genomic_DNA"/>
</dbReference>
<comment type="caution">
    <text evidence="1">The sequence shown here is derived from an EMBL/GenBank/DDBJ whole genome shotgun (WGS) entry which is preliminary data.</text>
</comment>
<reference evidence="2" key="1">
    <citation type="journal article" date="2024" name="Proc. Natl. Acad. Sci. U.S.A.">
        <title>Extraordinary preservation of gene collinearity over three hundred million years revealed in homosporous lycophytes.</title>
        <authorList>
            <person name="Li C."/>
            <person name="Wickell D."/>
            <person name="Kuo L.Y."/>
            <person name="Chen X."/>
            <person name="Nie B."/>
            <person name="Liao X."/>
            <person name="Peng D."/>
            <person name="Ji J."/>
            <person name="Jenkins J."/>
            <person name="Williams M."/>
            <person name="Shu S."/>
            <person name="Plott C."/>
            <person name="Barry K."/>
            <person name="Rajasekar S."/>
            <person name="Grimwood J."/>
            <person name="Han X."/>
            <person name="Sun S."/>
            <person name="Hou Z."/>
            <person name="He W."/>
            <person name="Dai G."/>
            <person name="Sun C."/>
            <person name="Schmutz J."/>
            <person name="Leebens-Mack J.H."/>
            <person name="Li F.W."/>
            <person name="Wang L."/>
        </authorList>
    </citation>
    <scope>NUCLEOTIDE SEQUENCE [LARGE SCALE GENOMIC DNA]</scope>
    <source>
        <strain evidence="2">cv. PW_Plant_1</strain>
    </source>
</reference>
<keyword evidence="2" id="KW-1185">Reference proteome</keyword>
<proteinExistence type="predicted"/>
<dbReference type="Proteomes" id="UP001162992">
    <property type="component" value="Chromosome 19"/>
</dbReference>
<protein>
    <submittedName>
        <fullName evidence="1">Uncharacterized protein</fullName>
    </submittedName>
</protein>
<sequence length="117" mass="13174">MGCRHWYLHYIRLDKMNCLLELVGSHTEHSAPYAGKTMTLNKSSPIQADLLITAGTVTMKMASSLVRLYEQIPEPKYVIAMGACTITRRMFSTDSYSTVCGVDKSIPVDVYLPDLRR</sequence>
<evidence type="ECO:0000313" key="2">
    <source>
        <dbReference type="Proteomes" id="UP001162992"/>
    </source>
</evidence>